<dbReference type="OrthoDB" id="5515058at2"/>
<dbReference type="EMBL" id="MPIN01000007">
    <property type="protein sequence ID" value="OJH37562.1"/>
    <property type="molecule type" value="Genomic_DNA"/>
</dbReference>
<name>A0A1L9B5N5_9BACT</name>
<accession>A0A1L9B5N5</accession>
<dbReference type="RefSeq" id="WP_071901028.1">
    <property type="nucleotide sequence ID" value="NZ_MPIN01000007.1"/>
</dbReference>
<organism evidence="1 2">
    <name type="scientific">Cystobacter ferrugineus</name>
    <dbReference type="NCBI Taxonomy" id="83449"/>
    <lineage>
        <taxon>Bacteria</taxon>
        <taxon>Pseudomonadati</taxon>
        <taxon>Myxococcota</taxon>
        <taxon>Myxococcia</taxon>
        <taxon>Myxococcales</taxon>
        <taxon>Cystobacterineae</taxon>
        <taxon>Archangiaceae</taxon>
        <taxon>Cystobacter</taxon>
    </lineage>
</organism>
<gene>
    <name evidence="1" type="ORF">BON30_25500</name>
</gene>
<comment type="caution">
    <text evidence="1">The sequence shown here is derived from an EMBL/GenBank/DDBJ whole genome shotgun (WGS) entry which is preliminary data.</text>
</comment>
<dbReference type="STRING" id="83449.BON30_25500"/>
<evidence type="ECO:0000313" key="1">
    <source>
        <dbReference type="EMBL" id="OJH37562.1"/>
    </source>
</evidence>
<reference evidence="1 2" key="2">
    <citation type="submission" date="2016-12" db="EMBL/GenBank/DDBJ databases">
        <title>Draft Genome Sequence of Cystobacter ferrugineus Strain Cbfe23.</title>
        <authorList>
            <person name="Akbar S."/>
            <person name="Dowd S.E."/>
            <person name="Stevens D.C."/>
        </authorList>
    </citation>
    <scope>NUCLEOTIDE SEQUENCE [LARGE SCALE GENOMIC DNA]</scope>
    <source>
        <strain evidence="1 2">Cbfe23</strain>
    </source>
</reference>
<protein>
    <submittedName>
        <fullName evidence="1">Uncharacterized protein</fullName>
    </submittedName>
</protein>
<dbReference type="AlphaFoldDB" id="A0A1L9B5N5"/>
<reference evidence="2" key="1">
    <citation type="submission" date="2016-11" db="EMBL/GenBank/DDBJ databases">
        <authorList>
            <person name="Shukria A."/>
            <person name="Stevens D.C."/>
        </authorList>
    </citation>
    <scope>NUCLEOTIDE SEQUENCE [LARGE SCALE GENOMIC DNA]</scope>
    <source>
        <strain evidence="2">Cbfe23</strain>
    </source>
</reference>
<sequence>MAINPETQNPTEANIRFEEWKSTENKQHLVSRKRLTKEWEKRAKDNRLDTYWTRFPLRGKKGGEPPFQLGKVAVPSGNGMVSVPWTVWEKSDRLHDKEVEFYSVIRAEKHFIDAGYKKLSSKYSFVRFGQVIEDCGVDGFFFHPSKKHYVYCESKFTRDETLFASWKADKKKVWARLSNYGGKRQMGWDWIHERAQRAFKRPSGITEEMSDAEVDKIFEEAAEMKAAAAKKLGTRWVNVYGADHVPVCPGVYSFTSGEAGVGSSNELVVDWPFTPDKTEFIELNEEFDAWAAQRTGNGTAAPAQGSGG</sequence>
<keyword evidence="2" id="KW-1185">Reference proteome</keyword>
<dbReference type="Proteomes" id="UP000182229">
    <property type="component" value="Unassembled WGS sequence"/>
</dbReference>
<proteinExistence type="predicted"/>
<evidence type="ECO:0000313" key="2">
    <source>
        <dbReference type="Proteomes" id="UP000182229"/>
    </source>
</evidence>